<dbReference type="EMBL" id="KN714669">
    <property type="protein sequence ID" value="KUI53559.1"/>
    <property type="molecule type" value="Genomic_DNA"/>
</dbReference>
<dbReference type="Proteomes" id="UP000078576">
    <property type="component" value="Unassembled WGS sequence"/>
</dbReference>
<reference evidence="2" key="1">
    <citation type="submission" date="2014-12" db="EMBL/GenBank/DDBJ databases">
        <title>Genome Sequence of Valsa Canker Pathogens Uncovers a Specific Adaption of Colonization on Woody Bark.</title>
        <authorList>
            <person name="Yin Z."/>
            <person name="Liu H."/>
            <person name="Gao X."/>
            <person name="Li Z."/>
            <person name="Song N."/>
            <person name="Ke X."/>
            <person name="Dai Q."/>
            <person name="Wu Y."/>
            <person name="Sun Y."/>
            <person name="Xu J.-R."/>
            <person name="Kang Z.K."/>
            <person name="Wang L."/>
            <person name="Huang L."/>
        </authorList>
    </citation>
    <scope>NUCLEOTIDE SEQUENCE [LARGE SCALE GENOMIC DNA]</scope>
    <source>
        <strain evidence="2">SXYL134</strain>
    </source>
</reference>
<name>A0A194UPH0_CYTMA</name>
<organism evidence="1 2">
    <name type="scientific">Cytospora mali</name>
    <name type="common">Apple Valsa canker fungus</name>
    <name type="synonym">Valsa mali</name>
    <dbReference type="NCBI Taxonomy" id="578113"/>
    <lineage>
        <taxon>Eukaryota</taxon>
        <taxon>Fungi</taxon>
        <taxon>Dikarya</taxon>
        <taxon>Ascomycota</taxon>
        <taxon>Pezizomycotina</taxon>
        <taxon>Sordariomycetes</taxon>
        <taxon>Sordariomycetidae</taxon>
        <taxon>Diaporthales</taxon>
        <taxon>Cytosporaceae</taxon>
        <taxon>Cytospora</taxon>
    </lineage>
</organism>
<proteinExistence type="predicted"/>
<protein>
    <submittedName>
        <fullName evidence="1">Uncharacterized protein</fullName>
    </submittedName>
</protein>
<sequence length="67" mass="7634">MSKHLRDQPKSEIRDLINESLQSIMLRNILDYAGIVQNNHFAYLVLGDSIIEDVLRENLDVTHTAGV</sequence>
<dbReference type="AlphaFoldDB" id="A0A194UPH0"/>
<keyword evidence="2" id="KW-1185">Reference proteome</keyword>
<evidence type="ECO:0000313" key="1">
    <source>
        <dbReference type="EMBL" id="KUI53559.1"/>
    </source>
</evidence>
<accession>A0A194UPH0</accession>
<gene>
    <name evidence="1" type="ORF">VP1G_10595</name>
</gene>
<evidence type="ECO:0000313" key="2">
    <source>
        <dbReference type="Proteomes" id="UP000078576"/>
    </source>
</evidence>